<accession>A0ABW6BBH3</accession>
<sequence>MKKILLIALAPLAFLSCRKDDDAPDQIEGRWYLFSIETIRTKDRSTQIDIDTLEEKDQIIAFLPNGIFRVEGAETTYRLAGDSLHIVLRSGEVEDLESFRYKIDENDLMLSTSDFWNETHYEDIHRYKRL</sequence>
<evidence type="ECO:0008006" key="3">
    <source>
        <dbReference type="Google" id="ProtNLM"/>
    </source>
</evidence>
<name>A0ABW6BBH3_9SPHI</name>
<evidence type="ECO:0000313" key="1">
    <source>
        <dbReference type="EMBL" id="MFD2965758.1"/>
    </source>
</evidence>
<organism evidence="1 2">
    <name type="scientific">Sphingobacterium bambusae</name>
    <dbReference type="NCBI Taxonomy" id="662858"/>
    <lineage>
        <taxon>Bacteria</taxon>
        <taxon>Pseudomonadati</taxon>
        <taxon>Bacteroidota</taxon>
        <taxon>Sphingobacteriia</taxon>
        <taxon>Sphingobacteriales</taxon>
        <taxon>Sphingobacteriaceae</taxon>
        <taxon>Sphingobacterium</taxon>
    </lineage>
</organism>
<reference evidence="2" key="1">
    <citation type="journal article" date="2019" name="Int. J. Syst. Evol. Microbiol.">
        <title>The Global Catalogue of Microorganisms (GCM) 10K type strain sequencing project: providing services to taxonomists for standard genome sequencing and annotation.</title>
        <authorList>
            <consortium name="The Broad Institute Genomics Platform"/>
            <consortium name="The Broad Institute Genome Sequencing Center for Infectious Disease"/>
            <person name="Wu L."/>
            <person name="Ma J."/>
        </authorList>
    </citation>
    <scope>NUCLEOTIDE SEQUENCE [LARGE SCALE GENOMIC DNA]</scope>
    <source>
        <strain evidence="2">KCTC 22814</strain>
    </source>
</reference>
<dbReference type="RefSeq" id="WP_320184638.1">
    <property type="nucleotide sequence ID" value="NZ_CP138332.1"/>
</dbReference>
<evidence type="ECO:0000313" key="2">
    <source>
        <dbReference type="Proteomes" id="UP001597525"/>
    </source>
</evidence>
<comment type="caution">
    <text evidence="1">The sequence shown here is derived from an EMBL/GenBank/DDBJ whole genome shotgun (WGS) entry which is preliminary data.</text>
</comment>
<dbReference type="Proteomes" id="UP001597525">
    <property type="component" value="Unassembled WGS sequence"/>
</dbReference>
<dbReference type="EMBL" id="JBHUPB010000001">
    <property type="protein sequence ID" value="MFD2965758.1"/>
    <property type="molecule type" value="Genomic_DNA"/>
</dbReference>
<gene>
    <name evidence="1" type="ORF">ACFS7Y_00030</name>
</gene>
<protein>
    <recommendedName>
        <fullName evidence="3">Lipocalin-like domain-containing protein</fullName>
    </recommendedName>
</protein>
<keyword evidence="2" id="KW-1185">Reference proteome</keyword>
<proteinExistence type="predicted"/>
<dbReference type="PROSITE" id="PS51257">
    <property type="entry name" value="PROKAR_LIPOPROTEIN"/>
    <property type="match status" value="1"/>
</dbReference>